<reference evidence="1 2" key="1">
    <citation type="submission" date="2017-10" db="EMBL/GenBank/DDBJ databases">
        <title>Comparative genomics in systemic dimorphic fungi from Ajellomycetaceae.</title>
        <authorList>
            <person name="Munoz J.F."/>
            <person name="Mcewen J.G."/>
            <person name="Clay O.K."/>
            <person name="Cuomo C.A."/>
        </authorList>
    </citation>
    <scope>NUCLEOTIDE SEQUENCE [LARGE SCALE GENOMIC DNA]</scope>
    <source>
        <strain evidence="1 2">UAMH7299</strain>
    </source>
</reference>
<keyword evidence="2" id="KW-1185">Reference proteome</keyword>
<protein>
    <submittedName>
        <fullName evidence="1">Uncharacterized protein</fullName>
    </submittedName>
</protein>
<organism evidence="1 2">
    <name type="scientific">Polytolypa hystricis (strain UAMH7299)</name>
    <dbReference type="NCBI Taxonomy" id="1447883"/>
    <lineage>
        <taxon>Eukaryota</taxon>
        <taxon>Fungi</taxon>
        <taxon>Dikarya</taxon>
        <taxon>Ascomycota</taxon>
        <taxon>Pezizomycotina</taxon>
        <taxon>Eurotiomycetes</taxon>
        <taxon>Eurotiomycetidae</taxon>
        <taxon>Onygenales</taxon>
        <taxon>Onygenales incertae sedis</taxon>
        <taxon>Polytolypa</taxon>
    </lineage>
</organism>
<dbReference type="Proteomes" id="UP000224634">
    <property type="component" value="Unassembled WGS sequence"/>
</dbReference>
<dbReference type="EMBL" id="PDNA01000624">
    <property type="protein sequence ID" value="PGG94913.1"/>
    <property type="molecule type" value="Genomic_DNA"/>
</dbReference>
<evidence type="ECO:0000313" key="2">
    <source>
        <dbReference type="Proteomes" id="UP000224634"/>
    </source>
</evidence>
<dbReference type="STRING" id="1447883.A0A2B7W5Y1"/>
<dbReference type="OrthoDB" id="5278208at2759"/>
<evidence type="ECO:0000313" key="1">
    <source>
        <dbReference type="EMBL" id="PGG94913.1"/>
    </source>
</evidence>
<sequence length="220" mass="25687">MAEKCAVDEAAKFPDDLSKKLWAWTARKERCAIDIASLAAKVQWGLIDKEEFVTKNKKLLAELDSLHKALRLPNSEPPLDVRLCIVDIISIKLMYGYQTTCFLQDTDILKLERLALMLCCFMRWMEEKELSTPTEFALLFRGTLRIAAPFLPKHVIIWARWKLAMIEQCGCVSPPAFRTRMAKLWKDDELTNWWLAENKGYPRLVREIREWVEHGGCRWD</sequence>
<gene>
    <name evidence="1" type="ORF">AJ80_10096</name>
</gene>
<name>A0A2B7W5Y1_POLH7</name>
<dbReference type="AlphaFoldDB" id="A0A2B7W5Y1"/>
<proteinExistence type="predicted"/>
<accession>A0A2B7W5Y1</accession>
<comment type="caution">
    <text evidence="1">The sequence shown here is derived from an EMBL/GenBank/DDBJ whole genome shotgun (WGS) entry which is preliminary data.</text>
</comment>